<dbReference type="GO" id="GO:0006171">
    <property type="term" value="P:cAMP biosynthetic process"/>
    <property type="evidence" value="ECO:0007669"/>
    <property type="project" value="TreeGrafter"/>
</dbReference>
<dbReference type="EMBL" id="PHIG01000043">
    <property type="protein sequence ID" value="PJK28576.1"/>
    <property type="molecule type" value="Genomic_DNA"/>
</dbReference>
<keyword evidence="4" id="KW-1185">Reference proteome</keyword>
<accession>A0A2M9FYN5</accession>
<organism evidence="3 4">
    <name type="scientific">Minwuia thermotolerans</name>
    <dbReference type="NCBI Taxonomy" id="2056226"/>
    <lineage>
        <taxon>Bacteria</taxon>
        <taxon>Pseudomonadati</taxon>
        <taxon>Pseudomonadota</taxon>
        <taxon>Alphaproteobacteria</taxon>
        <taxon>Minwuiales</taxon>
        <taxon>Minwuiaceae</taxon>
        <taxon>Minwuia</taxon>
    </lineage>
</organism>
<reference evidence="3 4" key="1">
    <citation type="submission" date="2017-11" db="EMBL/GenBank/DDBJ databases">
        <title>Draft genome sequence of Rhizobiales bacterium SY3-13.</title>
        <authorList>
            <person name="Sun C."/>
        </authorList>
    </citation>
    <scope>NUCLEOTIDE SEQUENCE [LARGE SCALE GENOMIC DNA]</scope>
    <source>
        <strain evidence="3 4">SY3-13</strain>
    </source>
</reference>
<dbReference type="InterPro" id="IPR001054">
    <property type="entry name" value="A/G_cyclase"/>
</dbReference>
<dbReference type="InterPro" id="IPR050697">
    <property type="entry name" value="Adenylyl/Guanylyl_Cyclase_3/4"/>
</dbReference>
<evidence type="ECO:0000259" key="2">
    <source>
        <dbReference type="PROSITE" id="PS50125"/>
    </source>
</evidence>
<protein>
    <recommendedName>
        <fullName evidence="2">Guanylate cyclase domain-containing protein</fullName>
    </recommendedName>
</protein>
<dbReference type="Pfam" id="PF05226">
    <property type="entry name" value="CHASE2"/>
    <property type="match status" value="1"/>
</dbReference>
<dbReference type="RefSeq" id="WP_109796055.1">
    <property type="nucleotide sequence ID" value="NZ_PHIG01000043.1"/>
</dbReference>
<dbReference type="Gene3D" id="3.30.70.1230">
    <property type="entry name" value="Nucleotide cyclase"/>
    <property type="match status" value="1"/>
</dbReference>
<dbReference type="GO" id="GO:0035556">
    <property type="term" value="P:intracellular signal transduction"/>
    <property type="evidence" value="ECO:0007669"/>
    <property type="project" value="InterPro"/>
</dbReference>
<dbReference type="PROSITE" id="PS50125">
    <property type="entry name" value="GUANYLATE_CYCLASE_2"/>
    <property type="match status" value="1"/>
</dbReference>
<keyword evidence="1" id="KW-0812">Transmembrane</keyword>
<sequence>MPGGWRRWTLGLLVAGAAAAASLGMFGGLPPFAALEGGLTDRLQAVARPPAPAQHPGISVVAITEATMARLPYRSPVDRGFLADMLEAIRDAGVRSVAFDILFDQPTEPEKDLRLAKAIRDFPAPVVVAWGDARAGLTEKQQAWLESFIEASGAEPGAAGLLFDGDGIVRRHVPVDAASGMRSLPAAAVASEARAPEIIDWLGRTADGKEPFQILPAHGLPLMAARPAVLRNWLEGRAVLIGADLPQQDRHRTALSADPEAPASLPGVIVHAHVTAQMLDGRALDGTGRTGALAIALAAGLLGAAVGFSGRPFWQQALAGLVLPAAWLAAALQAIRAEDLLLPIAPTAAAFVLAFAAAGSLDALRNRREKRFIRNAFAHYVAPQLVDALAAAPERLKLGGERRRLSFLFTDIAGFTSMSEKLPAAELTALLNAYLDGMSRIVLDHGGTLDKFIGDAVVALFGAPVDQPDHARRAIDCALALDVFAEDFRHRHVADGLGVTRIGVHSGEATVGNFGGERRFDYTAMGDAMNTAARLEGANKSFGTRVAISGAALEAAGDPEALPSLRPVGQVVLKGKKTPVAVFAPLDGLQREDAACYLLAMEALDNAPEEAARRFAELGRRHPADPLIALHLARLAAGERGSTFELREK</sequence>
<keyword evidence="1" id="KW-0472">Membrane</keyword>
<proteinExistence type="predicted"/>
<dbReference type="Proteomes" id="UP000229498">
    <property type="component" value="Unassembled WGS sequence"/>
</dbReference>
<evidence type="ECO:0000313" key="4">
    <source>
        <dbReference type="Proteomes" id="UP000229498"/>
    </source>
</evidence>
<dbReference type="SUPFAM" id="SSF55073">
    <property type="entry name" value="Nucleotide cyclase"/>
    <property type="match status" value="1"/>
</dbReference>
<dbReference type="PANTHER" id="PTHR43081">
    <property type="entry name" value="ADENYLATE CYCLASE, TERMINAL-DIFFERENTIATION SPECIFIC-RELATED"/>
    <property type="match status" value="1"/>
</dbReference>
<dbReference type="GO" id="GO:0004016">
    <property type="term" value="F:adenylate cyclase activity"/>
    <property type="evidence" value="ECO:0007669"/>
    <property type="project" value="UniProtKB-ARBA"/>
</dbReference>
<dbReference type="CDD" id="cd07302">
    <property type="entry name" value="CHD"/>
    <property type="match status" value="1"/>
</dbReference>
<dbReference type="InterPro" id="IPR029787">
    <property type="entry name" value="Nucleotide_cyclase"/>
</dbReference>
<dbReference type="AlphaFoldDB" id="A0A2M9FYN5"/>
<gene>
    <name evidence="3" type="ORF">CVT23_16615</name>
</gene>
<feature type="transmembrane region" description="Helical" evidence="1">
    <location>
        <begin position="341"/>
        <end position="364"/>
    </location>
</feature>
<evidence type="ECO:0000256" key="1">
    <source>
        <dbReference type="SAM" id="Phobius"/>
    </source>
</evidence>
<dbReference type="SMART" id="SM01080">
    <property type="entry name" value="CHASE2"/>
    <property type="match status" value="1"/>
</dbReference>
<evidence type="ECO:0000313" key="3">
    <source>
        <dbReference type="EMBL" id="PJK28576.1"/>
    </source>
</evidence>
<feature type="domain" description="Guanylate cyclase" evidence="2">
    <location>
        <begin position="406"/>
        <end position="536"/>
    </location>
</feature>
<dbReference type="PANTHER" id="PTHR43081:SF1">
    <property type="entry name" value="ADENYLATE CYCLASE, TERMINAL-DIFFERENTIATION SPECIFIC"/>
    <property type="match status" value="1"/>
</dbReference>
<name>A0A2M9FYN5_9PROT</name>
<dbReference type="Pfam" id="PF00211">
    <property type="entry name" value="Guanylate_cyc"/>
    <property type="match status" value="1"/>
</dbReference>
<dbReference type="SMART" id="SM00044">
    <property type="entry name" value="CYCc"/>
    <property type="match status" value="1"/>
</dbReference>
<keyword evidence="1" id="KW-1133">Transmembrane helix</keyword>
<feature type="transmembrane region" description="Helical" evidence="1">
    <location>
        <begin position="291"/>
        <end position="310"/>
    </location>
</feature>
<dbReference type="OrthoDB" id="9762462at2"/>
<dbReference type="InterPro" id="IPR007890">
    <property type="entry name" value="CHASE2"/>
</dbReference>
<feature type="transmembrane region" description="Helical" evidence="1">
    <location>
        <begin position="317"/>
        <end position="335"/>
    </location>
</feature>
<comment type="caution">
    <text evidence="3">The sequence shown here is derived from an EMBL/GenBank/DDBJ whole genome shotgun (WGS) entry which is preliminary data.</text>
</comment>